<feature type="compositionally biased region" description="Polar residues" evidence="1">
    <location>
        <begin position="11"/>
        <end position="36"/>
    </location>
</feature>
<feature type="compositionally biased region" description="Pro residues" evidence="1">
    <location>
        <begin position="1"/>
        <end position="10"/>
    </location>
</feature>
<organism evidence="2 3">
    <name type="scientific">Hyaloscypha hepaticicola</name>
    <dbReference type="NCBI Taxonomy" id="2082293"/>
    <lineage>
        <taxon>Eukaryota</taxon>
        <taxon>Fungi</taxon>
        <taxon>Dikarya</taxon>
        <taxon>Ascomycota</taxon>
        <taxon>Pezizomycotina</taxon>
        <taxon>Leotiomycetes</taxon>
        <taxon>Helotiales</taxon>
        <taxon>Hyaloscyphaceae</taxon>
        <taxon>Hyaloscypha</taxon>
    </lineage>
</organism>
<feature type="region of interest" description="Disordered" evidence="1">
    <location>
        <begin position="1"/>
        <end position="43"/>
    </location>
</feature>
<dbReference type="AlphaFoldDB" id="A0A2J6PV67"/>
<dbReference type="EMBL" id="KZ613497">
    <property type="protein sequence ID" value="PMD17910.1"/>
    <property type="molecule type" value="Genomic_DNA"/>
</dbReference>
<gene>
    <name evidence="2" type="ORF">NA56DRAFT_707314</name>
</gene>
<dbReference type="Proteomes" id="UP000235672">
    <property type="component" value="Unassembled WGS sequence"/>
</dbReference>
<reference evidence="2 3" key="1">
    <citation type="submission" date="2016-05" db="EMBL/GenBank/DDBJ databases">
        <title>A degradative enzymes factory behind the ericoid mycorrhizal symbiosis.</title>
        <authorList>
            <consortium name="DOE Joint Genome Institute"/>
            <person name="Martino E."/>
            <person name="Morin E."/>
            <person name="Grelet G."/>
            <person name="Kuo A."/>
            <person name="Kohler A."/>
            <person name="Daghino S."/>
            <person name="Barry K."/>
            <person name="Choi C."/>
            <person name="Cichocki N."/>
            <person name="Clum A."/>
            <person name="Copeland A."/>
            <person name="Hainaut M."/>
            <person name="Haridas S."/>
            <person name="Labutti K."/>
            <person name="Lindquist E."/>
            <person name="Lipzen A."/>
            <person name="Khouja H.-R."/>
            <person name="Murat C."/>
            <person name="Ohm R."/>
            <person name="Olson A."/>
            <person name="Spatafora J."/>
            <person name="Veneault-Fourrey C."/>
            <person name="Henrissat B."/>
            <person name="Grigoriev I."/>
            <person name="Martin F."/>
            <person name="Perotto S."/>
        </authorList>
    </citation>
    <scope>NUCLEOTIDE SEQUENCE [LARGE SCALE GENOMIC DNA]</scope>
    <source>
        <strain evidence="2 3">UAMH 7357</strain>
    </source>
</reference>
<name>A0A2J6PV67_9HELO</name>
<protein>
    <submittedName>
        <fullName evidence="2">Uncharacterized protein</fullName>
    </submittedName>
</protein>
<keyword evidence="3" id="KW-1185">Reference proteome</keyword>
<accession>A0A2J6PV67</accession>
<feature type="compositionally biased region" description="Low complexity" evidence="1">
    <location>
        <begin position="83"/>
        <end position="104"/>
    </location>
</feature>
<proteinExistence type="predicted"/>
<sequence>MSTTPPPPFSPINSGNATKRSPTAAGTTERSITAGSGQPVGTIPVDTLHSLPLFSFKPPEKRSSSNHYFYSNLEPPPPPSLPPNLILPESLLPETRTSSSPSSSNLARIRILSG</sequence>
<evidence type="ECO:0000256" key="1">
    <source>
        <dbReference type="SAM" id="MobiDB-lite"/>
    </source>
</evidence>
<evidence type="ECO:0000313" key="2">
    <source>
        <dbReference type="EMBL" id="PMD17910.1"/>
    </source>
</evidence>
<feature type="region of interest" description="Disordered" evidence="1">
    <location>
        <begin position="59"/>
        <end position="114"/>
    </location>
</feature>
<evidence type="ECO:0000313" key="3">
    <source>
        <dbReference type="Proteomes" id="UP000235672"/>
    </source>
</evidence>